<sequence length="40" mass="4799">MQRVRRGKDIFFLLISWIIKNIMQREIKIPGISIKEVKIS</sequence>
<organism evidence="1 2">
    <name type="scientific">Petrotoga olearia DSM 13574</name>
    <dbReference type="NCBI Taxonomy" id="1122955"/>
    <lineage>
        <taxon>Bacteria</taxon>
        <taxon>Thermotogati</taxon>
        <taxon>Thermotogota</taxon>
        <taxon>Thermotogae</taxon>
        <taxon>Petrotogales</taxon>
        <taxon>Petrotogaceae</taxon>
        <taxon>Petrotoga</taxon>
    </lineage>
</organism>
<comment type="caution">
    <text evidence="1">The sequence shown here is derived from an EMBL/GenBank/DDBJ whole genome shotgun (WGS) entry which is preliminary data.</text>
</comment>
<dbReference type="Proteomes" id="UP000236434">
    <property type="component" value="Unassembled WGS sequence"/>
</dbReference>
<protein>
    <submittedName>
        <fullName evidence="1">Uncharacterized protein</fullName>
    </submittedName>
</protein>
<evidence type="ECO:0000313" key="2">
    <source>
        <dbReference type="Proteomes" id="UP000236434"/>
    </source>
</evidence>
<evidence type="ECO:0000313" key="1">
    <source>
        <dbReference type="EMBL" id="PNR96171.1"/>
    </source>
</evidence>
<name>A0A2K1P063_9BACT</name>
<dbReference type="RefSeq" id="WP_281255430.1">
    <property type="nucleotide sequence ID" value="NZ_AZRL01000016.1"/>
</dbReference>
<reference evidence="1 2" key="1">
    <citation type="submission" date="2013-12" db="EMBL/GenBank/DDBJ databases">
        <title>Comparative genomics of Petrotoga isolates.</title>
        <authorList>
            <person name="Nesbo C.L."/>
            <person name="Charchuk R."/>
            <person name="Chow K."/>
        </authorList>
    </citation>
    <scope>NUCLEOTIDE SEQUENCE [LARGE SCALE GENOMIC DNA]</scope>
    <source>
        <strain evidence="1 2">DSM 13574</strain>
    </source>
</reference>
<dbReference type="EMBL" id="AZRL01000016">
    <property type="protein sequence ID" value="PNR96171.1"/>
    <property type="molecule type" value="Genomic_DNA"/>
</dbReference>
<gene>
    <name evidence="1" type="ORF">X929_06125</name>
</gene>
<dbReference type="AlphaFoldDB" id="A0A2K1P063"/>
<accession>A0A2K1P063</accession>
<proteinExistence type="predicted"/>